<dbReference type="Gene3D" id="2.160.20.10">
    <property type="entry name" value="Single-stranded right-handed beta-helix, Pectin lyase-like"/>
    <property type="match status" value="1"/>
</dbReference>
<evidence type="ECO:0000256" key="2">
    <source>
        <dbReference type="ARBA" id="ARBA00022844"/>
    </source>
</evidence>
<keyword evidence="2" id="KW-0946">Virion</keyword>
<dbReference type="GeneID" id="77944208"/>
<dbReference type="InterPro" id="IPR006626">
    <property type="entry name" value="PbH1"/>
</dbReference>
<name>A0A7D7KH48_9CAUD</name>
<keyword evidence="4" id="KW-1185">Reference proteome</keyword>
<dbReference type="EMBL" id="MK203850">
    <property type="protein sequence ID" value="QMS42070.1"/>
    <property type="molecule type" value="Genomic_DNA"/>
</dbReference>
<sequence>MVDFVSNPSIGDEKEINSKLFRWDGEKWGAVREVRPKEVSTVTAMMASNKTYSVGTFVEMIGYSNVFDRGYGYWVRIDETGAASQSPSSLLNAKFTTAKGETFEYVDNLGYLNLCAIGAVGDGSFDNDSVFEAACNSRFLYHKLFGGIYLCSTYTMETGFCLEGIAGDRPVLRLKEAGNKTVLYGEDVMNITIRDLVVDGNKSSQTIGASNNWRGIYFLGDCSNINIENVTVKNVVDHGIFFSNGSDVSNRCGRDSTVTNVIVTNCGSEAHISAGGAGGTGFVGGQRSTHFVSCVAYGNYLNGFKSNGTHTGCESYSNVGGGYETGFGSPETTQAKWVQCSAENNGGTGWRNQGEGDELTWVGCLARGNGRAGILLLNSVKRANIESSWFIENGQKSYTETRSDTEGYDGITITGTSVTPNDIQISGCQFHDDQDTKTQEYHIYMRKQTPNVTISDDNVFGDVKIQPFLAEVDASSSNLKIGKCFGLSTYVNNTSPVTITGTTSVTDLTNHSINARSLLSSTRLRLTVVGNVSGTLGAKTIKLRVGATTIDVASLTAPDEVAYYLEAEIVRHVSTAYVKYVCYIEGQAQQEGMFTSSASFSNALSVRTMGELGNAADSITQQRFTLEQV</sequence>
<evidence type="ECO:0000256" key="1">
    <source>
        <dbReference type="ARBA" id="ARBA00004328"/>
    </source>
</evidence>
<dbReference type="Proteomes" id="UP000286786">
    <property type="component" value="Genome"/>
</dbReference>
<dbReference type="SMART" id="SM00710">
    <property type="entry name" value="PbH1"/>
    <property type="match status" value="4"/>
</dbReference>
<dbReference type="InterPro" id="IPR011050">
    <property type="entry name" value="Pectin_lyase_fold/virulence"/>
</dbReference>
<protein>
    <submittedName>
        <fullName evidence="3">Uncharacterized protein</fullName>
    </submittedName>
</protein>
<evidence type="ECO:0000313" key="3">
    <source>
        <dbReference type="EMBL" id="QMS42070.1"/>
    </source>
</evidence>
<proteinExistence type="predicted"/>
<dbReference type="KEGG" id="vg:77944208"/>
<dbReference type="InterPro" id="IPR012334">
    <property type="entry name" value="Pectin_lyas_fold"/>
</dbReference>
<evidence type="ECO:0000313" key="4">
    <source>
        <dbReference type="Proteomes" id="UP000286786"/>
    </source>
</evidence>
<comment type="subcellular location">
    <subcellularLocation>
        <location evidence="1">Virion</location>
    </subcellularLocation>
</comment>
<dbReference type="GO" id="GO:0019058">
    <property type="term" value="P:viral life cycle"/>
    <property type="evidence" value="ECO:0007669"/>
    <property type="project" value="UniProtKB-ARBA"/>
</dbReference>
<dbReference type="SUPFAM" id="SSF51126">
    <property type="entry name" value="Pectin lyase-like"/>
    <property type="match status" value="1"/>
</dbReference>
<reference evidence="3 4" key="1">
    <citation type="submission" date="2018-11" db="EMBL/GenBank/DDBJ databases">
        <title>Isolation and Complete Genome Sequence of a Novel Alteromonas Phage ZP6.</title>
        <authorList>
            <person name="Han J."/>
        </authorList>
    </citation>
    <scope>NUCLEOTIDE SEQUENCE [LARGE SCALE GENOMIC DNA]</scope>
</reference>
<dbReference type="RefSeq" id="YP_010668067.1">
    <property type="nucleotide sequence ID" value="NC_070953.1"/>
</dbReference>
<dbReference type="GO" id="GO:0051701">
    <property type="term" value="P:biological process involved in interaction with host"/>
    <property type="evidence" value="ECO:0007669"/>
    <property type="project" value="UniProtKB-ARBA"/>
</dbReference>
<dbReference type="GO" id="GO:0044423">
    <property type="term" value="C:virion component"/>
    <property type="evidence" value="ECO:0007669"/>
    <property type="project" value="UniProtKB-KW"/>
</dbReference>
<organism evidence="3 4">
    <name type="scientific">Alteromonas phage ZP6</name>
    <dbReference type="NCBI Taxonomy" id="2492447"/>
    <lineage>
        <taxon>Viruses</taxon>
        <taxon>Duplodnaviria</taxon>
        <taxon>Heunggongvirae</taxon>
        <taxon>Uroviricota</taxon>
        <taxon>Caudoviricetes</taxon>
        <taxon>Mareflavirus</taxon>
        <taxon>Mareflavirus ZP6</taxon>
    </lineage>
</organism>
<accession>A0A7D7KH48</accession>